<sequence length="561" mass="61318">MNETDGRRPDRAPSSLKGWLLPLVAVLAAALFLPSLGKLWPLVDADVTRDPDELVPVAREFLESRGFDLDRFQSSGTVTVSGPLTYLESAFGKDQVQAWIRDGLPLVMYRIGFKKPGEPRALFASIHPNGSVISWRKLLEEDDPGPSITEDEARTLARAALVDGLGLDLSGWVEKTVAVTERPDRRDTSFVLERLVSEEPEFREQALAVVAGDQVIHVRRYGVAPGAARRAARAAEAPERAMQSIGFVLLGVAVVAGFWIFLTRLRDGKVRLARAALLAGFIFACLLATWLLQTGYLFGRWEPLWPRWVSSLQYLGGRAQMETWMTLVLLALIGAGDALDKESGAGRADSMWALFRGKVLDPAVGAASYRGFLVGLICGGVLTGGVLLLQMVVGAQVALQPRGFFFYALNSASPALSTLLFFLNVALLEELGYRFFAGAWLDRIQRFRWIAILVPAAIYGLTHTGLSFLPPAEPFWGRAVVMTLVGCVWGWAFFRYDALTVVLSHWTADLFIFNWPRISSGKTGLIVIAMLTIAVPLIPAVLGGVARLVRSSGPPASVRSR</sequence>
<keyword evidence="3" id="KW-0482">Metalloprotease</keyword>
<evidence type="ECO:0000256" key="1">
    <source>
        <dbReference type="SAM" id="Phobius"/>
    </source>
</evidence>
<comment type="caution">
    <text evidence="3">The sequence shown here is derived from an EMBL/GenBank/DDBJ whole genome shotgun (WGS) entry which is preliminary data.</text>
</comment>
<dbReference type="Proteomes" id="UP000648239">
    <property type="component" value="Unassembled WGS sequence"/>
</dbReference>
<feature type="transmembrane region" description="Helical" evidence="1">
    <location>
        <begin position="449"/>
        <end position="469"/>
    </location>
</feature>
<gene>
    <name evidence="3" type="ORF">IFK94_03955</name>
</gene>
<evidence type="ECO:0000313" key="3">
    <source>
        <dbReference type="EMBL" id="MBD3867259.1"/>
    </source>
</evidence>
<name>A0A8J7CDU4_9BACT</name>
<dbReference type="InterPro" id="IPR003675">
    <property type="entry name" value="Rce1/LyrA-like_dom"/>
</dbReference>
<dbReference type="GO" id="GO:0004175">
    <property type="term" value="F:endopeptidase activity"/>
    <property type="evidence" value="ECO:0007669"/>
    <property type="project" value="UniProtKB-ARBA"/>
</dbReference>
<feature type="transmembrane region" description="Helical" evidence="1">
    <location>
        <begin position="275"/>
        <end position="299"/>
    </location>
</feature>
<feature type="transmembrane region" description="Helical" evidence="1">
    <location>
        <begin position="404"/>
        <end position="428"/>
    </location>
</feature>
<evidence type="ECO:0000313" key="4">
    <source>
        <dbReference type="Proteomes" id="UP000648239"/>
    </source>
</evidence>
<organism evidence="3 4">
    <name type="scientific">Candidatus Polarisedimenticola svalbardensis</name>
    <dbReference type="NCBI Taxonomy" id="2886004"/>
    <lineage>
        <taxon>Bacteria</taxon>
        <taxon>Pseudomonadati</taxon>
        <taxon>Acidobacteriota</taxon>
        <taxon>Candidatus Polarisedimenticolia</taxon>
        <taxon>Candidatus Polarisedimenticolales</taxon>
        <taxon>Candidatus Polarisedimenticolaceae</taxon>
        <taxon>Candidatus Polarisedimenticola</taxon>
    </lineage>
</organism>
<keyword evidence="1" id="KW-0472">Membrane</keyword>
<dbReference type="GO" id="GO:0008237">
    <property type="term" value="F:metallopeptidase activity"/>
    <property type="evidence" value="ECO:0007669"/>
    <property type="project" value="UniProtKB-KW"/>
</dbReference>
<dbReference type="EMBL" id="JACXWD010000008">
    <property type="protein sequence ID" value="MBD3867259.1"/>
    <property type="molecule type" value="Genomic_DNA"/>
</dbReference>
<evidence type="ECO:0000259" key="2">
    <source>
        <dbReference type="Pfam" id="PF02517"/>
    </source>
</evidence>
<accession>A0A8J7CDU4</accession>
<feature type="transmembrane region" description="Helical" evidence="1">
    <location>
        <begin position="245"/>
        <end position="263"/>
    </location>
</feature>
<feature type="transmembrane region" description="Helical" evidence="1">
    <location>
        <begin position="475"/>
        <end position="494"/>
    </location>
</feature>
<feature type="transmembrane region" description="Helical" evidence="1">
    <location>
        <begin position="524"/>
        <end position="549"/>
    </location>
</feature>
<reference evidence="3 4" key="1">
    <citation type="submission" date="2020-08" db="EMBL/GenBank/DDBJ databases">
        <title>Acidobacteriota in marine sediments use diverse sulfur dissimilation pathways.</title>
        <authorList>
            <person name="Wasmund K."/>
        </authorList>
    </citation>
    <scope>NUCLEOTIDE SEQUENCE [LARGE SCALE GENOMIC DNA]</scope>
    <source>
        <strain evidence="3">MAG AM4</strain>
    </source>
</reference>
<feature type="domain" description="CAAX prenyl protease 2/Lysostaphin resistance protein A-like" evidence="2">
    <location>
        <begin position="413"/>
        <end position="510"/>
    </location>
</feature>
<protein>
    <submittedName>
        <fullName evidence="3">CPBP family intramembrane metalloprotease</fullName>
    </submittedName>
</protein>
<feature type="transmembrane region" description="Helical" evidence="1">
    <location>
        <begin position="372"/>
        <end position="392"/>
    </location>
</feature>
<dbReference type="AlphaFoldDB" id="A0A8J7CDU4"/>
<dbReference type="GO" id="GO:0080120">
    <property type="term" value="P:CAAX-box protein maturation"/>
    <property type="evidence" value="ECO:0007669"/>
    <property type="project" value="UniProtKB-ARBA"/>
</dbReference>
<keyword evidence="1" id="KW-1133">Transmembrane helix</keyword>
<keyword evidence="1" id="KW-0812">Transmembrane</keyword>
<keyword evidence="3" id="KW-0645">Protease</keyword>
<keyword evidence="3" id="KW-0378">Hydrolase</keyword>
<dbReference type="Pfam" id="PF02517">
    <property type="entry name" value="Rce1-like"/>
    <property type="match status" value="1"/>
</dbReference>
<proteinExistence type="predicted"/>